<comment type="caution">
    <text evidence="2">The sequence shown here is derived from an EMBL/GenBank/DDBJ whole genome shotgun (WGS) entry which is preliminary data.</text>
</comment>
<gene>
    <name evidence="2" type="ORF">LLUT_LOCUS4695</name>
</gene>
<evidence type="ECO:0000313" key="2">
    <source>
        <dbReference type="EMBL" id="CAL0303635.1"/>
    </source>
</evidence>
<dbReference type="Pfam" id="PF03080">
    <property type="entry name" value="Neprosin"/>
    <property type="match status" value="1"/>
</dbReference>
<protein>
    <recommendedName>
        <fullName evidence="1">Neprosin PEP catalytic domain-containing protein</fullName>
    </recommendedName>
</protein>
<feature type="domain" description="Neprosin PEP catalytic" evidence="1">
    <location>
        <begin position="127"/>
        <end position="380"/>
    </location>
</feature>
<dbReference type="InterPro" id="IPR053168">
    <property type="entry name" value="Glutamic_endopeptidase"/>
</dbReference>
<proteinExistence type="predicted"/>
<reference evidence="2 3" key="1">
    <citation type="submission" date="2024-03" db="EMBL/GenBank/DDBJ databases">
        <authorList>
            <person name="Martinez-Hernandez J."/>
        </authorList>
    </citation>
    <scope>NUCLEOTIDE SEQUENCE [LARGE SCALE GENOMIC DNA]</scope>
</reference>
<dbReference type="Proteomes" id="UP001497480">
    <property type="component" value="Unassembled WGS sequence"/>
</dbReference>
<dbReference type="PANTHER" id="PTHR31589:SF223">
    <property type="entry name" value="PROTEIN, PUTATIVE (DUF239)-RELATED"/>
    <property type="match status" value="1"/>
</dbReference>
<keyword evidence="3" id="KW-1185">Reference proteome</keyword>
<dbReference type="AlphaFoldDB" id="A0AAV1W2Z0"/>
<evidence type="ECO:0000313" key="3">
    <source>
        <dbReference type="Proteomes" id="UP001497480"/>
    </source>
</evidence>
<dbReference type="InterPro" id="IPR004314">
    <property type="entry name" value="Neprosin"/>
</dbReference>
<dbReference type="PROSITE" id="PS52045">
    <property type="entry name" value="NEPROSIN_PEP_CD"/>
    <property type="match status" value="1"/>
</dbReference>
<dbReference type="PANTHER" id="PTHR31589">
    <property type="entry name" value="PROTEIN, PUTATIVE (DUF239)-RELATED-RELATED"/>
    <property type="match status" value="1"/>
</dbReference>
<name>A0AAV1W2Z0_LUPLU</name>
<sequence>MSTNNYYTVVHGRSISISRDYEELDLERQLKLINKPPLKTIHTDGYIVDCIDINKQPAFDNPLLKNHKIQLKPSFEVTSTKSTRLSSIGIEEDLCPNGTVPIRRTTKDDLIRVKQLSHMNDGILNKDIPGRHYAGVNLKIEENRRYFAIKGIIDVYNLPVQNADQITGAYIYLQNGGSVNDKNVIMVGWEIHPQVFGDDKTYFFTRWADKTQNKGCTNLLCPGFVQIDTSFPLGKPVVTQTSTYNGEQFEMGVEISHDPETNNWWVRLENKNLGYYPGILFSNLAYAKLGGWTGMTSTPRGIPSPPMGSGHFPDNNLLRSCYIRQMKFQTDTRKNLGPTNYQYAVASTDNPNCFGVQYQGYNDDIQGYAMLFGGPGGNCGE</sequence>
<accession>A0AAV1W2Z0</accession>
<dbReference type="Gene3D" id="3.90.1320.10">
    <property type="entry name" value="Outer-capsid protein sigma 3, large lobe"/>
    <property type="match status" value="1"/>
</dbReference>
<dbReference type="InterPro" id="IPR025521">
    <property type="entry name" value="Neprosin_propep"/>
</dbReference>
<organism evidence="2 3">
    <name type="scientific">Lupinus luteus</name>
    <name type="common">European yellow lupine</name>
    <dbReference type="NCBI Taxonomy" id="3873"/>
    <lineage>
        <taxon>Eukaryota</taxon>
        <taxon>Viridiplantae</taxon>
        <taxon>Streptophyta</taxon>
        <taxon>Embryophyta</taxon>
        <taxon>Tracheophyta</taxon>
        <taxon>Spermatophyta</taxon>
        <taxon>Magnoliopsida</taxon>
        <taxon>eudicotyledons</taxon>
        <taxon>Gunneridae</taxon>
        <taxon>Pentapetalae</taxon>
        <taxon>rosids</taxon>
        <taxon>fabids</taxon>
        <taxon>Fabales</taxon>
        <taxon>Fabaceae</taxon>
        <taxon>Papilionoideae</taxon>
        <taxon>50 kb inversion clade</taxon>
        <taxon>genistoids sensu lato</taxon>
        <taxon>core genistoids</taxon>
        <taxon>Genisteae</taxon>
        <taxon>Lupinus</taxon>
    </lineage>
</organism>
<evidence type="ECO:0000259" key="1">
    <source>
        <dbReference type="PROSITE" id="PS52045"/>
    </source>
</evidence>
<dbReference type="Pfam" id="PF14365">
    <property type="entry name" value="Neprosin_AP"/>
    <property type="match status" value="1"/>
</dbReference>
<dbReference type="EMBL" id="CAXHTB010000003">
    <property type="protein sequence ID" value="CAL0303635.1"/>
    <property type="molecule type" value="Genomic_DNA"/>
</dbReference>